<protein>
    <submittedName>
        <fullName evidence="2">Uncharacterized protein</fullName>
    </submittedName>
</protein>
<dbReference type="RefSeq" id="WP_020583727.1">
    <property type="nucleotide sequence ID" value="NZ_JOJP01000001.1"/>
</dbReference>
<feature type="region of interest" description="Disordered" evidence="1">
    <location>
        <begin position="1"/>
        <end position="52"/>
    </location>
</feature>
<feature type="compositionally biased region" description="Low complexity" evidence="1">
    <location>
        <begin position="39"/>
        <end position="52"/>
    </location>
</feature>
<evidence type="ECO:0000313" key="3">
    <source>
        <dbReference type="Proteomes" id="UP000027997"/>
    </source>
</evidence>
<gene>
    <name evidence="2" type="ORF">GV64_17900</name>
</gene>
<sequence length="365" mass="40268">MNEGVNLPSLTFSNISSVEGSNGSDDSSTEAEVRNSPKSISSSLAGGHSVSSISDVKPVQSVQLQESVVAQNKPMVEGRQNSFSHGQVSSVTHVTASLHPSSRYPSLRSEGQPCTTLHSHYWAGLSPKGTTTQNYTFQAGHSGANILQAEHGQYFQDNRYPLQRLKAMSQLQQKRNFESSPYQRPSVSNQSHLINQRYTYDQSARLNSAQMQTGRFPVSWPQPSVNEQVNLVGAGGTEKQQMASRKGQGIQIPMPSINSSADVHSTADLENWKEYSYYQHLSILPFLLATVSSGQCKGIAYTNETKSEVIVDLQAFTILEKSLNKLLHIEADDETFNCVRWSQQPTHIVVNIEGMKSELPKMFKS</sequence>
<proteinExistence type="predicted"/>
<name>A0A081KDX7_9GAMM</name>
<dbReference type="EMBL" id="JOJP01000001">
    <property type="protein sequence ID" value="KEI72353.1"/>
    <property type="molecule type" value="Genomic_DNA"/>
</dbReference>
<reference evidence="2 3" key="1">
    <citation type="submission" date="2014-06" db="EMBL/GenBank/DDBJ databases">
        <title>Whole Genome Sequences of Three Symbiotic Endozoicomonas Bacteria.</title>
        <authorList>
            <person name="Neave M.J."/>
            <person name="Apprill A."/>
            <person name="Voolstra C.R."/>
        </authorList>
    </citation>
    <scope>NUCLEOTIDE SEQUENCE [LARGE SCALE GENOMIC DNA]</scope>
    <source>
        <strain evidence="2 3">DSM 22380</strain>
    </source>
</reference>
<keyword evidence="3" id="KW-1185">Reference proteome</keyword>
<evidence type="ECO:0000313" key="2">
    <source>
        <dbReference type="EMBL" id="KEI72353.1"/>
    </source>
</evidence>
<evidence type="ECO:0000256" key="1">
    <source>
        <dbReference type="SAM" id="MobiDB-lite"/>
    </source>
</evidence>
<organism evidence="2 3">
    <name type="scientific">Endozoicomonas elysicola</name>
    <dbReference type="NCBI Taxonomy" id="305900"/>
    <lineage>
        <taxon>Bacteria</taxon>
        <taxon>Pseudomonadati</taxon>
        <taxon>Pseudomonadota</taxon>
        <taxon>Gammaproteobacteria</taxon>
        <taxon>Oceanospirillales</taxon>
        <taxon>Endozoicomonadaceae</taxon>
        <taxon>Endozoicomonas</taxon>
    </lineage>
</organism>
<accession>A0A081KDX7</accession>
<feature type="compositionally biased region" description="Polar residues" evidence="1">
    <location>
        <begin position="8"/>
        <end position="26"/>
    </location>
</feature>
<comment type="caution">
    <text evidence="2">The sequence shown here is derived from an EMBL/GenBank/DDBJ whole genome shotgun (WGS) entry which is preliminary data.</text>
</comment>
<dbReference type="Proteomes" id="UP000027997">
    <property type="component" value="Unassembled WGS sequence"/>
</dbReference>
<dbReference type="AlphaFoldDB" id="A0A081KDX7"/>